<dbReference type="PROSITE" id="PS50929">
    <property type="entry name" value="ABC_TM1F"/>
    <property type="match status" value="1"/>
</dbReference>
<reference evidence="12" key="1">
    <citation type="submission" date="2022-11" db="EMBL/GenBank/DDBJ databases">
        <title>Chromosomal genome sequence assembly and mating type (MAT) locus characterization of the leprose asexual lichenized fungus Lepraria neglecta (Nyl.) Erichsen.</title>
        <authorList>
            <person name="Allen J.L."/>
            <person name="Pfeffer B."/>
        </authorList>
    </citation>
    <scope>NUCLEOTIDE SEQUENCE</scope>
    <source>
        <strain evidence="12">Allen 5258</strain>
    </source>
</reference>
<dbReference type="GO" id="GO:0016887">
    <property type="term" value="F:ATP hydrolysis activity"/>
    <property type="evidence" value="ECO:0007669"/>
    <property type="project" value="InterPro"/>
</dbReference>
<organism evidence="12 13">
    <name type="scientific">Lepraria neglecta</name>
    <dbReference type="NCBI Taxonomy" id="209136"/>
    <lineage>
        <taxon>Eukaryota</taxon>
        <taxon>Fungi</taxon>
        <taxon>Dikarya</taxon>
        <taxon>Ascomycota</taxon>
        <taxon>Pezizomycotina</taxon>
        <taxon>Lecanoromycetes</taxon>
        <taxon>OSLEUM clade</taxon>
        <taxon>Lecanoromycetidae</taxon>
        <taxon>Lecanorales</taxon>
        <taxon>Lecanorineae</taxon>
        <taxon>Stereocaulaceae</taxon>
        <taxon>Lepraria</taxon>
    </lineage>
</organism>
<feature type="region of interest" description="Disordered" evidence="8">
    <location>
        <begin position="778"/>
        <end position="799"/>
    </location>
</feature>
<protein>
    <submittedName>
        <fullName evidence="12">Multidrug-resistance transporter mdr2</fullName>
    </submittedName>
</protein>
<dbReference type="Gene3D" id="1.20.1560.10">
    <property type="entry name" value="ABC transporter type 1, transmembrane domain"/>
    <property type="match status" value="1"/>
</dbReference>
<evidence type="ECO:0000313" key="13">
    <source>
        <dbReference type="Proteomes" id="UP001276659"/>
    </source>
</evidence>
<feature type="transmembrane region" description="Helical" evidence="9">
    <location>
        <begin position="228"/>
        <end position="253"/>
    </location>
</feature>
<dbReference type="InterPro" id="IPR027417">
    <property type="entry name" value="P-loop_NTPase"/>
</dbReference>
<feature type="domain" description="ABC transmembrane type-1" evidence="11">
    <location>
        <begin position="185"/>
        <end position="471"/>
    </location>
</feature>
<dbReference type="GO" id="GO:0005743">
    <property type="term" value="C:mitochondrial inner membrane"/>
    <property type="evidence" value="ECO:0007669"/>
    <property type="project" value="TreeGrafter"/>
</dbReference>
<dbReference type="SUPFAM" id="SSF52540">
    <property type="entry name" value="P-loop containing nucleoside triphosphate hydrolases"/>
    <property type="match status" value="1"/>
</dbReference>
<dbReference type="InterPro" id="IPR011527">
    <property type="entry name" value="ABC1_TM_dom"/>
</dbReference>
<keyword evidence="5" id="KW-0067">ATP-binding</keyword>
<dbReference type="Pfam" id="PF00664">
    <property type="entry name" value="ABC_membrane"/>
    <property type="match status" value="1"/>
</dbReference>
<evidence type="ECO:0000313" key="12">
    <source>
        <dbReference type="EMBL" id="KAK3177132.1"/>
    </source>
</evidence>
<comment type="caution">
    <text evidence="12">The sequence shown here is derived from an EMBL/GenBank/DDBJ whole genome shotgun (WGS) entry which is preliminary data.</text>
</comment>
<evidence type="ECO:0000256" key="4">
    <source>
        <dbReference type="ARBA" id="ARBA00022741"/>
    </source>
</evidence>
<dbReference type="Pfam" id="PF00005">
    <property type="entry name" value="ABC_tran"/>
    <property type="match status" value="1"/>
</dbReference>
<dbReference type="InterPro" id="IPR036640">
    <property type="entry name" value="ABC1_TM_sf"/>
</dbReference>
<dbReference type="InterPro" id="IPR039421">
    <property type="entry name" value="Type_1_exporter"/>
</dbReference>
<evidence type="ECO:0000256" key="8">
    <source>
        <dbReference type="SAM" id="MobiDB-lite"/>
    </source>
</evidence>
<evidence type="ECO:0000256" key="6">
    <source>
        <dbReference type="ARBA" id="ARBA00022989"/>
    </source>
</evidence>
<dbReference type="SUPFAM" id="SSF90123">
    <property type="entry name" value="ABC transporter transmembrane region"/>
    <property type="match status" value="1"/>
</dbReference>
<evidence type="ECO:0000256" key="1">
    <source>
        <dbReference type="ARBA" id="ARBA00004141"/>
    </source>
</evidence>
<evidence type="ECO:0000256" key="9">
    <source>
        <dbReference type="SAM" id="Phobius"/>
    </source>
</evidence>
<name>A0AAE0DP56_9LECA</name>
<dbReference type="AlphaFoldDB" id="A0AAE0DP56"/>
<feature type="transmembrane region" description="Helical" evidence="9">
    <location>
        <begin position="182"/>
        <end position="208"/>
    </location>
</feature>
<keyword evidence="7 9" id="KW-0472">Membrane</keyword>
<dbReference type="FunFam" id="3.40.50.300:FF:000218">
    <property type="entry name" value="Multidrug ABC transporter ATP-binding protein"/>
    <property type="match status" value="1"/>
</dbReference>
<accession>A0AAE0DP56</accession>
<evidence type="ECO:0000256" key="7">
    <source>
        <dbReference type="ARBA" id="ARBA00023136"/>
    </source>
</evidence>
<dbReference type="PROSITE" id="PS00211">
    <property type="entry name" value="ABC_TRANSPORTER_1"/>
    <property type="match status" value="1"/>
</dbReference>
<dbReference type="Proteomes" id="UP001276659">
    <property type="component" value="Unassembled WGS sequence"/>
</dbReference>
<dbReference type="PANTHER" id="PTHR43394">
    <property type="entry name" value="ATP-DEPENDENT PERMEASE MDL1, MITOCHONDRIAL"/>
    <property type="match status" value="1"/>
</dbReference>
<dbReference type="CDD" id="cd18573">
    <property type="entry name" value="ABC_6TM_ABCB10_like"/>
    <property type="match status" value="1"/>
</dbReference>
<comment type="subcellular location">
    <subcellularLocation>
        <location evidence="1">Membrane</location>
        <topology evidence="1">Multi-pass membrane protein</topology>
    </subcellularLocation>
</comment>
<evidence type="ECO:0000256" key="5">
    <source>
        <dbReference type="ARBA" id="ARBA00022840"/>
    </source>
</evidence>
<keyword evidence="6 9" id="KW-1133">Transmembrane helix</keyword>
<feature type="domain" description="ABC transporter" evidence="10">
    <location>
        <begin position="504"/>
        <end position="741"/>
    </location>
</feature>
<feature type="transmembrane region" description="Helical" evidence="9">
    <location>
        <begin position="448"/>
        <end position="466"/>
    </location>
</feature>
<evidence type="ECO:0000259" key="11">
    <source>
        <dbReference type="PROSITE" id="PS50929"/>
    </source>
</evidence>
<evidence type="ECO:0000256" key="2">
    <source>
        <dbReference type="ARBA" id="ARBA00005580"/>
    </source>
</evidence>
<dbReference type="SMART" id="SM00382">
    <property type="entry name" value="AAA"/>
    <property type="match status" value="1"/>
</dbReference>
<evidence type="ECO:0000256" key="3">
    <source>
        <dbReference type="ARBA" id="ARBA00022692"/>
    </source>
</evidence>
<gene>
    <name evidence="12" type="primary">MDR2</name>
    <name evidence="12" type="ORF">OEA41_008460</name>
</gene>
<keyword evidence="13" id="KW-1185">Reference proteome</keyword>
<dbReference type="EMBL" id="JASNWA010000004">
    <property type="protein sequence ID" value="KAK3177132.1"/>
    <property type="molecule type" value="Genomic_DNA"/>
</dbReference>
<dbReference type="InterPro" id="IPR003593">
    <property type="entry name" value="AAA+_ATPase"/>
</dbReference>
<sequence length="799" mass="86729">MRSSKLLFQRLSKAPALSTAHRPPSTHCNALSNSLQWRASTHLPESKASLSSYARCAQSSPSSASRLGPIYTRPTILQHLRPFTATSAQFREGKPSTSETRTVITEERNVPAKDNTETAIELEEDELNHEQEERGFSRSEKANQASQVNLSARLARDPKDQGAGGLKETWRLVKIARPEVRVLGWAFLFLLVSSSISMSIPFSIGKFLDVATKPEMGSQLYGFDLSTLYLALGGILIVGASANYGRILILRIVGERIVARLRSQLFRRTFVQNAEFFDANRVGDLISRLSSDTVIVGKSITQNLSDGLRSLVSGAAGLTLMAYVSIKLTSVLFFCFPPVAIGTVLFGRAMRDLSRKIQKNLGTLTKIAEERLGNVRTSQAFAGEMLEVARYNKQVKKIFALGKREAFISATYFSSTGMMGNMTILALLYVGGGMVQSGAISIGELTSFLMYTAYAGSSLFGLSGFWSELMKGVGAATRLFELQDRKPSISPTVGLPVKSARGPIRFENVSFSYPTRPAVDIFKDLDFEIPQGSNIAVVGPSGGGKSTIASLLLRFYSPTQGTIKIDGVDISTLNVKQLRRKIGIVSQEPVLFSGTIADNIAYAKPSASRKEIIEAARKANCRFIEDFPDGLDTSVGPRGAMLSGGQKQRIAIARALVKNPDILILDEATSALDAESETLVNAALAALLKGNNTTISIAHRLSTIKRSDSVIVLSPDGKVAQQGSYSELSQDPNGAFAKLMEWQMSGGETKEKKEDLVSHEPEGELAEYEDVMEGMAEEAKAGDEAMPETVVQKSEKDQK</sequence>
<dbReference type="GO" id="GO:0090374">
    <property type="term" value="P:oligopeptide export from mitochondrion"/>
    <property type="evidence" value="ECO:0007669"/>
    <property type="project" value="TreeGrafter"/>
</dbReference>
<feature type="transmembrane region" description="Helical" evidence="9">
    <location>
        <begin position="331"/>
        <end position="350"/>
    </location>
</feature>
<keyword evidence="3 9" id="KW-0812">Transmembrane</keyword>
<dbReference type="InterPro" id="IPR017871">
    <property type="entry name" value="ABC_transporter-like_CS"/>
</dbReference>
<dbReference type="PROSITE" id="PS50893">
    <property type="entry name" value="ABC_TRANSPORTER_2"/>
    <property type="match status" value="1"/>
</dbReference>
<keyword evidence="4" id="KW-0547">Nucleotide-binding</keyword>
<feature type="transmembrane region" description="Helical" evidence="9">
    <location>
        <begin position="406"/>
        <end position="428"/>
    </location>
</feature>
<dbReference type="GO" id="GO:0015421">
    <property type="term" value="F:ABC-type oligopeptide transporter activity"/>
    <property type="evidence" value="ECO:0007669"/>
    <property type="project" value="TreeGrafter"/>
</dbReference>
<dbReference type="PANTHER" id="PTHR43394:SF1">
    <property type="entry name" value="ATP-BINDING CASSETTE SUB-FAMILY B MEMBER 10, MITOCHONDRIAL"/>
    <property type="match status" value="1"/>
</dbReference>
<dbReference type="GO" id="GO:0005524">
    <property type="term" value="F:ATP binding"/>
    <property type="evidence" value="ECO:0007669"/>
    <property type="project" value="UniProtKB-KW"/>
</dbReference>
<dbReference type="InterPro" id="IPR003439">
    <property type="entry name" value="ABC_transporter-like_ATP-bd"/>
</dbReference>
<dbReference type="Gene3D" id="3.40.50.300">
    <property type="entry name" value="P-loop containing nucleotide triphosphate hydrolases"/>
    <property type="match status" value="1"/>
</dbReference>
<proteinExistence type="inferred from homology"/>
<evidence type="ECO:0000259" key="10">
    <source>
        <dbReference type="PROSITE" id="PS50893"/>
    </source>
</evidence>
<dbReference type="CDD" id="cd03249">
    <property type="entry name" value="ABC_MTABC3_MDL1_MDL2"/>
    <property type="match status" value="1"/>
</dbReference>
<dbReference type="FunFam" id="1.20.1560.10:FF:000095">
    <property type="entry name" value="ABC multidrug transporter Mdr2"/>
    <property type="match status" value="1"/>
</dbReference>
<comment type="similarity">
    <text evidence="2">Belongs to the ABC transporter superfamily. ABCB family. Mitochondrial peptide exporter (TC 3.A.1.212) subfamily.</text>
</comment>